<protein>
    <submittedName>
        <fullName evidence="3">YhdH/YhfP family quinone oxidoreductase</fullName>
    </submittedName>
</protein>
<dbReference type="Gene3D" id="3.90.180.10">
    <property type="entry name" value="Medium-chain alcohol dehydrogenases, catalytic domain"/>
    <property type="match status" value="1"/>
</dbReference>
<comment type="caution">
    <text evidence="3">The sequence shown here is derived from an EMBL/GenBank/DDBJ whole genome shotgun (WGS) entry which is preliminary data.</text>
</comment>
<evidence type="ECO:0000259" key="2">
    <source>
        <dbReference type="SMART" id="SM00829"/>
    </source>
</evidence>
<dbReference type="InterPro" id="IPR020843">
    <property type="entry name" value="ER"/>
</dbReference>
<keyword evidence="1" id="KW-0472">Membrane</keyword>
<keyword evidence="1" id="KW-0812">Transmembrane</keyword>
<gene>
    <name evidence="3" type="ORF">ACFP1F_01300</name>
</gene>
<evidence type="ECO:0000313" key="4">
    <source>
        <dbReference type="Proteomes" id="UP001596186"/>
    </source>
</evidence>
<dbReference type="InterPro" id="IPR013149">
    <property type="entry name" value="ADH-like_C"/>
</dbReference>
<keyword evidence="1" id="KW-1133">Transmembrane helix</keyword>
<dbReference type="InterPro" id="IPR014188">
    <property type="entry name" value="Acrylyl-CoA_reductase_AcuI"/>
</dbReference>
<evidence type="ECO:0000256" key="1">
    <source>
        <dbReference type="SAM" id="Phobius"/>
    </source>
</evidence>
<dbReference type="Gene3D" id="3.40.50.720">
    <property type="entry name" value="NAD(P)-binding Rossmann-like Domain"/>
    <property type="match status" value="1"/>
</dbReference>
<dbReference type="InterPro" id="IPR051397">
    <property type="entry name" value="Zn-ADH-like_protein"/>
</dbReference>
<dbReference type="CDD" id="cd05280">
    <property type="entry name" value="MDR_yhdh_yhfp"/>
    <property type="match status" value="1"/>
</dbReference>
<dbReference type="InterPro" id="IPR013154">
    <property type="entry name" value="ADH-like_N"/>
</dbReference>
<dbReference type="InterPro" id="IPR036291">
    <property type="entry name" value="NAD(P)-bd_dom_sf"/>
</dbReference>
<dbReference type="Proteomes" id="UP001596186">
    <property type="component" value="Unassembled WGS sequence"/>
</dbReference>
<accession>A0ABW1UTP7</accession>
<feature type="transmembrane region" description="Helical" evidence="1">
    <location>
        <begin position="124"/>
        <end position="142"/>
    </location>
</feature>
<organism evidence="3 4">
    <name type="scientific">Companilactobacillus baiquanensis</name>
    <dbReference type="NCBI Taxonomy" id="2486005"/>
    <lineage>
        <taxon>Bacteria</taxon>
        <taxon>Bacillati</taxon>
        <taxon>Bacillota</taxon>
        <taxon>Bacilli</taxon>
        <taxon>Lactobacillales</taxon>
        <taxon>Lactobacillaceae</taxon>
        <taxon>Companilactobacillus</taxon>
    </lineage>
</organism>
<dbReference type="EMBL" id="JBHSSN010000002">
    <property type="protein sequence ID" value="MFC6322402.1"/>
    <property type="molecule type" value="Genomic_DNA"/>
</dbReference>
<sequence length="340" mass="37071">MKNFKAIVVENDNKEVNYGLRNISLDNLSAGDVLINVCYSSLNFKDMLAVQKNGGVIRNYPMIPGIDLSGIVVESNSGKFVAGEKVLVTGFGLGMSHTGGMSEYARVPANWIVKLPAELSLKQAMMIGTAGFTAALSVIKLLDNGMRIEDDPEILVTGASGGVGSIALLILSVMGFKHINALVRKKYQIEVAQKLGATRIVTPEDLNISGKLLSKQKYNYVIDTVGGEVASELIPQIYYGGGMTMCGNAGGINLSTNVLPFILRGISLYGIDSVNYPIEERKIVWDKFSDQWRIFDKIEYSEVTLDEVSQVLEQIKKGNHLGRTIIKIYASTIKKNPNNN</sequence>
<dbReference type="RefSeq" id="WP_125591845.1">
    <property type="nucleotide sequence ID" value="NZ_JBHSSN010000002.1"/>
</dbReference>
<feature type="transmembrane region" description="Helical" evidence="1">
    <location>
        <begin position="154"/>
        <end position="176"/>
    </location>
</feature>
<feature type="domain" description="Enoyl reductase (ER)" evidence="2">
    <location>
        <begin position="19"/>
        <end position="326"/>
    </location>
</feature>
<name>A0ABW1UTP7_9LACO</name>
<reference evidence="4" key="1">
    <citation type="journal article" date="2019" name="Int. J. Syst. Evol. Microbiol.">
        <title>The Global Catalogue of Microorganisms (GCM) 10K type strain sequencing project: providing services to taxonomists for standard genome sequencing and annotation.</title>
        <authorList>
            <consortium name="The Broad Institute Genomics Platform"/>
            <consortium name="The Broad Institute Genome Sequencing Center for Infectious Disease"/>
            <person name="Wu L."/>
            <person name="Ma J."/>
        </authorList>
    </citation>
    <scope>NUCLEOTIDE SEQUENCE [LARGE SCALE GENOMIC DNA]</scope>
    <source>
        <strain evidence="4">CCM 8895</strain>
    </source>
</reference>
<dbReference type="PANTHER" id="PTHR43677">
    <property type="entry name" value="SHORT-CHAIN DEHYDROGENASE/REDUCTASE"/>
    <property type="match status" value="1"/>
</dbReference>
<evidence type="ECO:0000313" key="3">
    <source>
        <dbReference type="EMBL" id="MFC6322402.1"/>
    </source>
</evidence>
<dbReference type="Pfam" id="PF08240">
    <property type="entry name" value="ADH_N"/>
    <property type="match status" value="1"/>
</dbReference>
<dbReference type="SUPFAM" id="SSF51735">
    <property type="entry name" value="NAD(P)-binding Rossmann-fold domains"/>
    <property type="match status" value="1"/>
</dbReference>
<dbReference type="PANTHER" id="PTHR43677:SF1">
    <property type="entry name" value="ACRYLYL-COA REDUCTASE ACUI-RELATED"/>
    <property type="match status" value="1"/>
</dbReference>
<keyword evidence="4" id="KW-1185">Reference proteome</keyword>
<dbReference type="SMART" id="SM00829">
    <property type="entry name" value="PKS_ER"/>
    <property type="match status" value="1"/>
</dbReference>
<dbReference type="NCBIfam" id="TIGR02823">
    <property type="entry name" value="oxido_YhdH"/>
    <property type="match status" value="1"/>
</dbReference>
<dbReference type="InterPro" id="IPR011032">
    <property type="entry name" value="GroES-like_sf"/>
</dbReference>
<proteinExistence type="predicted"/>
<dbReference type="SUPFAM" id="SSF50129">
    <property type="entry name" value="GroES-like"/>
    <property type="match status" value="1"/>
</dbReference>
<dbReference type="Pfam" id="PF00107">
    <property type="entry name" value="ADH_zinc_N"/>
    <property type="match status" value="1"/>
</dbReference>